<reference evidence="3" key="1">
    <citation type="journal article" date="2011" name="Nat. Biotechnol.">
        <title>The genomic sequence of the Chinese hamster ovary (CHO)-K1 cell line.</title>
        <authorList>
            <person name="Xu X."/>
            <person name="Nagarajan H."/>
            <person name="Lewis N.E."/>
            <person name="Pan S."/>
            <person name="Cai Z."/>
            <person name="Liu X."/>
            <person name="Chen W."/>
            <person name="Xie M."/>
            <person name="Wang W."/>
            <person name="Hammond S."/>
            <person name="Andersen M.R."/>
            <person name="Neff N."/>
            <person name="Passarelli B."/>
            <person name="Koh W."/>
            <person name="Fan H.C."/>
            <person name="Wang J."/>
            <person name="Gui Y."/>
            <person name="Lee K.H."/>
            <person name="Betenbaugh M.J."/>
            <person name="Quake S.R."/>
            <person name="Famili I."/>
            <person name="Palsson B.O."/>
            <person name="Wang J."/>
        </authorList>
    </citation>
    <scope>NUCLEOTIDE SEQUENCE [LARGE SCALE GENOMIC DNA]</scope>
    <source>
        <strain evidence="3">CHO K1 cell line</strain>
    </source>
</reference>
<sequence>MLKPGKVGLELCLTPWRVVLSSGIGAEGHEQRAALGPYSAPGKGLSSPEPCSKTEA</sequence>
<evidence type="ECO:0000256" key="1">
    <source>
        <dbReference type="SAM" id="MobiDB-lite"/>
    </source>
</evidence>
<feature type="region of interest" description="Disordered" evidence="1">
    <location>
        <begin position="35"/>
        <end position="56"/>
    </location>
</feature>
<evidence type="ECO:0000313" key="3">
    <source>
        <dbReference type="Proteomes" id="UP000001075"/>
    </source>
</evidence>
<evidence type="ECO:0000313" key="2">
    <source>
        <dbReference type="EMBL" id="EGW06197.1"/>
    </source>
</evidence>
<protein>
    <submittedName>
        <fullName evidence="2">Tubulin monoglycylase TTLL3</fullName>
    </submittedName>
</protein>
<proteinExistence type="predicted"/>
<name>G3GXA0_CRIGR</name>
<dbReference type="Proteomes" id="UP000001075">
    <property type="component" value="Unassembled WGS sequence"/>
</dbReference>
<dbReference type="EMBL" id="JH000058">
    <property type="protein sequence ID" value="EGW06197.1"/>
    <property type="molecule type" value="Genomic_DNA"/>
</dbReference>
<dbReference type="STRING" id="10029.G3GXA0"/>
<accession>G3GXA0</accession>
<dbReference type="AlphaFoldDB" id="G3GXA0"/>
<gene>
    <name evidence="2" type="ORF">I79_002335</name>
</gene>
<organism evidence="2 3">
    <name type="scientific">Cricetulus griseus</name>
    <name type="common">Chinese hamster</name>
    <name type="synonym">Cricetulus barabensis griseus</name>
    <dbReference type="NCBI Taxonomy" id="10029"/>
    <lineage>
        <taxon>Eukaryota</taxon>
        <taxon>Metazoa</taxon>
        <taxon>Chordata</taxon>
        <taxon>Craniata</taxon>
        <taxon>Vertebrata</taxon>
        <taxon>Euteleostomi</taxon>
        <taxon>Mammalia</taxon>
        <taxon>Eutheria</taxon>
        <taxon>Euarchontoglires</taxon>
        <taxon>Glires</taxon>
        <taxon>Rodentia</taxon>
        <taxon>Myomorpha</taxon>
        <taxon>Muroidea</taxon>
        <taxon>Cricetidae</taxon>
        <taxon>Cricetinae</taxon>
        <taxon>Cricetulus</taxon>
    </lineage>
</organism>
<dbReference type="InParanoid" id="G3GXA0"/>